<dbReference type="InterPro" id="IPR053842">
    <property type="entry name" value="NikA-like"/>
</dbReference>
<name>A0A3S1CUB8_9CYAN</name>
<dbReference type="RefSeq" id="WP_127079343.1">
    <property type="nucleotide sequence ID" value="NZ_RSCL01000002.1"/>
</dbReference>
<dbReference type="EMBL" id="RSCL01000002">
    <property type="protein sequence ID" value="RUT08873.1"/>
    <property type="molecule type" value="Genomic_DNA"/>
</dbReference>
<evidence type="ECO:0000313" key="2">
    <source>
        <dbReference type="Proteomes" id="UP000271624"/>
    </source>
</evidence>
<dbReference type="AlphaFoldDB" id="A0A3S1CUB8"/>
<organism evidence="1 2">
    <name type="scientific">Dulcicalothrix desertica PCC 7102</name>
    <dbReference type="NCBI Taxonomy" id="232991"/>
    <lineage>
        <taxon>Bacteria</taxon>
        <taxon>Bacillati</taxon>
        <taxon>Cyanobacteriota</taxon>
        <taxon>Cyanophyceae</taxon>
        <taxon>Nostocales</taxon>
        <taxon>Calotrichaceae</taxon>
        <taxon>Dulcicalothrix</taxon>
    </lineage>
</organism>
<proteinExistence type="predicted"/>
<reference evidence="1" key="1">
    <citation type="submission" date="2018-12" db="EMBL/GenBank/DDBJ databases">
        <authorList>
            <person name="Will S."/>
            <person name="Neumann-Schaal M."/>
            <person name="Henke P."/>
        </authorList>
    </citation>
    <scope>NUCLEOTIDE SEQUENCE</scope>
    <source>
        <strain evidence="1">PCC 7102</strain>
    </source>
</reference>
<dbReference type="Pfam" id="PF21983">
    <property type="entry name" value="NikA-like"/>
    <property type="match status" value="1"/>
</dbReference>
<dbReference type="Proteomes" id="UP000271624">
    <property type="component" value="Unassembled WGS sequence"/>
</dbReference>
<keyword evidence="2" id="KW-1185">Reference proteome</keyword>
<reference evidence="1" key="2">
    <citation type="journal article" date="2019" name="Genome Biol. Evol.">
        <title>Day and night: Metabolic profiles and evolutionary relationships of six axenic non-marine cyanobacteria.</title>
        <authorList>
            <person name="Will S.E."/>
            <person name="Henke P."/>
            <person name="Boedeker C."/>
            <person name="Huang S."/>
            <person name="Brinkmann H."/>
            <person name="Rohde M."/>
            <person name="Jarek M."/>
            <person name="Friedl T."/>
            <person name="Seufert S."/>
            <person name="Schumacher M."/>
            <person name="Overmann J."/>
            <person name="Neumann-Schaal M."/>
            <person name="Petersen J."/>
        </authorList>
    </citation>
    <scope>NUCLEOTIDE SEQUENCE [LARGE SCALE GENOMIC DNA]</scope>
    <source>
        <strain evidence="1">PCC 7102</strain>
    </source>
</reference>
<accession>A0A3S1CUB8</accession>
<protein>
    <submittedName>
        <fullName evidence="1">Uncharacterized protein</fullName>
    </submittedName>
</protein>
<evidence type="ECO:0000313" key="1">
    <source>
        <dbReference type="EMBL" id="RUT08873.1"/>
    </source>
</evidence>
<gene>
    <name evidence="1" type="ORF">DSM106972_009260</name>
</gene>
<sequence length="262" mass="29496">MRTRAEQLAFRATAEEKQQILRNAEAVGMKLQDYLLSVAMANPVANHINPDTVGTSVANHEGEGVVIKGIEARTILAKADKQDDTWVLYEGKLYIKHKTSKGTVQLAYECDVPAKVAILHPLQELHRVAKKHTAVWDKLNQLLGIELLTDKQQQWLQQEIDRDTPYNVIADEALDYIQQQQPEVTSQLQVDLPTTPTYTKYEFKAMYPELASAKAYGDACKLARTSLTTKDGKVWTRKGTGDMSVWCIVLQSDIRKLETLTV</sequence>
<comment type="caution">
    <text evidence="1">The sequence shown here is derived from an EMBL/GenBank/DDBJ whole genome shotgun (WGS) entry which is preliminary data.</text>
</comment>